<dbReference type="AlphaFoldDB" id="A0A3A5MD31"/>
<keyword evidence="4" id="KW-1185">Reference proteome</keyword>
<feature type="transmembrane region" description="Helical" evidence="2">
    <location>
        <begin position="185"/>
        <end position="205"/>
    </location>
</feature>
<evidence type="ECO:0000313" key="3">
    <source>
        <dbReference type="EMBL" id="RJT79219.1"/>
    </source>
</evidence>
<name>A0A3A5MD31_9MICC</name>
<evidence type="ECO:0000256" key="2">
    <source>
        <dbReference type="SAM" id="Phobius"/>
    </source>
</evidence>
<feature type="transmembrane region" description="Helical" evidence="2">
    <location>
        <begin position="258"/>
        <end position="275"/>
    </location>
</feature>
<keyword evidence="2" id="KW-1133">Transmembrane helix</keyword>
<feature type="compositionally biased region" description="Low complexity" evidence="1">
    <location>
        <begin position="21"/>
        <end position="40"/>
    </location>
</feature>
<evidence type="ECO:0000256" key="1">
    <source>
        <dbReference type="SAM" id="MobiDB-lite"/>
    </source>
</evidence>
<comment type="caution">
    <text evidence="3">The sequence shown here is derived from an EMBL/GenBank/DDBJ whole genome shotgun (WGS) entry which is preliminary data.</text>
</comment>
<proteinExistence type="predicted"/>
<dbReference type="Proteomes" id="UP000272560">
    <property type="component" value="Unassembled WGS sequence"/>
</dbReference>
<protein>
    <submittedName>
        <fullName evidence="3">DUF3159 domain-containing protein</fullName>
    </submittedName>
</protein>
<feature type="region of interest" description="Disordered" evidence="1">
    <location>
        <begin position="1"/>
        <end position="68"/>
    </location>
</feature>
<feature type="transmembrane region" description="Helical" evidence="2">
    <location>
        <begin position="110"/>
        <end position="139"/>
    </location>
</feature>
<keyword evidence="2" id="KW-0472">Membrane</keyword>
<evidence type="ECO:0000313" key="4">
    <source>
        <dbReference type="Proteomes" id="UP000272560"/>
    </source>
</evidence>
<dbReference type="Pfam" id="PF11361">
    <property type="entry name" value="DUF3159"/>
    <property type="match status" value="1"/>
</dbReference>
<reference evidence="3 4" key="1">
    <citation type="submission" date="2018-09" db="EMBL/GenBank/DDBJ databases">
        <title>Novel species of Arthrobacter.</title>
        <authorList>
            <person name="Liu Q."/>
            <person name="Xin Y.-H."/>
        </authorList>
    </citation>
    <scope>NUCLEOTIDE SEQUENCE [LARGE SCALE GENOMIC DNA]</scope>
    <source>
        <strain evidence="3 4">Hz2</strain>
    </source>
</reference>
<keyword evidence="2" id="KW-0812">Transmembrane</keyword>
<accession>A0A3A5MD31</accession>
<gene>
    <name evidence="3" type="ORF">D6T63_11460</name>
</gene>
<sequence>MSRPENQPLPASGTPGGETTSPPAAASGSEPAPSSAADPGPSYPTGAAVDPASAGGVEPGKGQQTGPTAADFATQYAAKSGVRRADDGQIDVLSSIGGMQGLAESIVPGLVFTLLFTFTMDLTVSLIAALAASAVFTVIRLITKTPVTQALAGLVGVAFCAFVALRTGNAEDFFLPGFFINGGYIVAMAASVIFRWPFAGLLFGFIRNEGIEWRKDPVRVRAYSIATWIIVSVLALRLVVQVPLYLAENIAALGSTRVAMGLPLYALGLWLAWIVSRPRPATAASGAAHDADTGPQGV</sequence>
<dbReference type="InterPro" id="IPR016566">
    <property type="entry name" value="UCP010219"/>
</dbReference>
<dbReference type="RefSeq" id="WP_120149163.1">
    <property type="nucleotide sequence ID" value="NZ_QZVT01000005.1"/>
</dbReference>
<organism evidence="3 4">
    <name type="scientific">Arthrobacter cheniae</name>
    <dbReference type="NCBI Taxonomy" id="1258888"/>
    <lineage>
        <taxon>Bacteria</taxon>
        <taxon>Bacillati</taxon>
        <taxon>Actinomycetota</taxon>
        <taxon>Actinomycetes</taxon>
        <taxon>Micrococcales</taxon>
        <taxon>Micrococcaceae</taxon>
        <taxon>Arthrobacter</taxon>
    </lineage>
</organism>
<dbReference type="OrthoDB" id="5244221at2"/>
<feature type="transmembrane region" description="Helical" evidence="2">
    <location>
        <begin position="225"/>
        <end position="246"/>
    </location>
</feature>
<dbReference type="EMBL" id="QZVT01000005">
    <property type="protein sequence ID" value="RJT79219.1"/>
    <property type="molecule type" value="Genomic_DNA"/>
</dbReference>
<feature type="transmembrane region" description="Helical" evidence="2">
    <location>
        <begin position="146"/>
        <end position="165"/>
    </location>
</feature>